<dbReference type="PANTHER" id="PTHR10039:SF10">
    <property type="entry name" value="NACHT DOMAIN-CONTAINING PROTEIN"/>
    <property type="match status" value="1"/>
</dbReference>
<evidence type="ECO:0000256" key="2">
    <source>
        <dbReference type="SAM" id="MobiDB-lite"/>
    </source>
</evidence>
<dbReference type="PANTHER" id="PTHR10039">
    <property type="entry name" value="AMELOGENIN"/>
    <property type="match status" value="1"/>
</dbReference>
<dbReference type="InterPro" id="IPR027417">
    <property type="entry name" value="P-loop_NTPase"/>
</dbReference>
<feature type="non-terminal residue" evidence="6">
    <location>
        <position position="841"/>
    </location>
</feature>
<proteinExistence type="predicted"/>
<comment type="caution">
    <text evidence="6">The sequence shown here is derived from an EMBL/GenBank/DDBJ whole genome shotgun (WGS) entry which is preliminary data.</text>
</comment>
<feature type="non-terminal residue" evidence="6">
    <location>
        <position position="1"/>
    </location>
</feature>
<evidence type="ECO:0000313" key="6">
    <source>
        <dbReference type="EMBL" id="KAK3312928.1"/>
    </source>
</evidence>
<dbReference type="Proteomes" id="UP001283341">
    <property type="component" value="Unassembled WGS sequence"/>
</dbReference>
<dbReference type="AlphaFoldDB" id="A0AAE0HU39"/>
<accession>A0AAE0HU39</accession>
<dbReference type="Pfam" id="PF22939">
    <property type="entry name" value="WHD_GPIID"/>
    <property type="match status" value="1"/>
</dbReference>
<feature type="domain" description="DUF7708" evidence="4">
    <location>
        <begin position="55"/>
        <end position="196"/>
    </location>
</feature>
<keyword evidence="7" id="KW-1185">Reference proteome</keyword>
<feature type="region of interest" description="Disordered" evidence="2">
    <location>
        <begin position="200"/>
        <end position="222"/>
    </location>
</feature>
<name>A0AAE0HU39_9PEZI</name>
<evidence type="ECO:0000256" key="1">
    <source>
        <dbReference type="ARBA" id="ARBA00022737"/>
    </source>
</evidence>
<dbReference type="EMBL" id="JAUEDM010000008">
    <property type="protein sequence ID" value="KAK3312928.1"/>
    <property type="molecule type" value="Genomic_DNA"/>
</dbReference>
<dbReference type="Gene3D" id="3.40.50.300">
    <property type="entry name" value="P-loop containing nucleotide triphosphate hydrolases"/>
    <property type="match status" value="1"/>
</dbReference>
<reference evidence="6" key="1">
    <citation type="journal article" date="2023" name="Mol. Phylogenet. Evol.">
        <title>Genome-scale phylogeny and comparative genomics of the fungal order Sordariales.</title>
        <authorList>
            <person name="Hensen N."/>
            <person name="Bonometti L."/>
            <person name="Westerberg I."/>
            <person name="Brannstrom I.O."/>
            <person name="Guillou S."/>
            <person name="Cros-Aarteil S."/>
            <person name="Calhoun S."/>
            <person name="Haridas S."/>
            <person name="Kuo A."/>
            <person name="Mondo S."/>
            <person name="Pangilinan J."/>
            <person name="Riley R."/>
            <person name="LaButti K."/>
            <person name="Andreopoulos B."/>
            <person name="Lipzen A."/>
            <person name="Chen C."/>
            <person name="Yan M."/>
            <person name="Daum C."/>
            <person name="Ng V."/>
            <person name="Clum A."/>
            <person name="Steindorff A."/>
            <person name="Ohm R.A."/>
            <person name="Martin F."/>
            <person name="Silar P."/>
            <person name="Natvig D.O."/>
            <person name="Lalanne C."/>
            <person name="Gautier V."/>
            <person name="Ament-Velasquez S.L."/>
            <person name="Kruys A."/>
            <person name="Hutchinson M.I."/>
            <person name="Powell A.J."/>
            <person name="Barry K."/>
            <person name="Miller A.N."/>
            <person name="Grigoriev I.V."/>
            <person name="Debuchy R."/>
            <person name="Gladieux P."/>
            <person name="Hiltunen Thoren M."/>
            <person name="Johannesson H."/>
        </authorList>
    </citation>
    <scope>NUCLEOTIDE SEQUENCE</scope>
    <source>
        <strain evidence="6">CBS 118394</strain>
    </source>
</reference>
<feature type="region of interest" description="Disordered" evidence="2">
    <location>
        <begin position="239"/>
        <end position="261"/>
    </location>
</feature>
<evidence type="ECO:0000259" key="4">
    <source>
        <dbReference type="Pfam" id="PF24809"/>
    </source>
</evidence>
<dbReference type="InterPro" id="IPR056884">
    <property type="entry name" value="NPHP3-like_N"/>
</dbReference>
<gene>
    <name evidence="6" type="ORF">B0H66DRAFT_631817</name>
</gene>
<dbReference type="Pfam" id="PF24809">
    <property type="entry name" value="DUF7708"/>
    <property type="match status" value="1"/>
</dbReference>
<evidence type="ECO:0000259" key="3">
    <source>
        <dbReference type="Pfam" id="PF22939"/>
    </source>
</evidence>
<dbReference type="InterPro" id="IPR056125">
    <property type="entry name" value="DUF7708"/>
</dbReference>
<evidence type="ECO:0000313" key="7">
    <source>
        <dbReference type="Proteomes" id="UP001283341"/>
    </source>
</evidence>
<feature type="compositionally biased region" description="Polar residues" evidence="2">
    <location>
        <begin position="245"/>
        <end position="255"/>
    </location>
</feature>
<evidence type="ECO:0000259" key="5">
    <source>
        <dbReference type="Pfam" id="PF24883"/>
    </source>
</evidence>
<dbReference type="InterPro" id="IPR054471">
    <property type="entry name" value="GPIID_WHD"/>
</dbReference>
<keyword evidence="1" id="KW-0677">Repeat</keyword>
<feature type="compositionally biased region" description="Basic and acidic residues" evidence="2">
    <location>
        <begin position="203"/>
        <end position="217"/>
    </location>
</feature>
<dbReference type="Pfam" id="PF24883">
    <property type="entry name" value="NPHP3_N"/>
    <property type="match status" value="1"/>
</dbReference>
<sequence length="841" mass="94420">LRAALDDFQADISAEDRVQLQALAEKPDVDACITWTASLDRMDRNRRGASIATRLYSFLQSVQQFSTMVDTYISSDPTLAALVWGSVKLAIYCRVVMNFTSYFDEMSIAFKDFHRWSPRLADYQLLFPASSRLQIAVCEYYASIISTCKQLVRIARRSLGQQQLTTVMFTSFHTENKSLLSGMQTHVREVNYEITLATSQADAEEHKRQASERESAPNHRQSLVPFVANVSREIDNAKSWRGNIGRSQAGKTPPSQERGGASDVIDALSTFDHTSAFKRARRKRYQGTGKWLTETTAFQAYRKSSTHAVIWLSGKSEILLFGSGKTVLSASTIDHLFIHREQDETVLFVLLSHSDSSSLQAETIIRSLIRQNLDAENLAQEFAMDILKAKSSLWDVPDLIGLLQKKSAFCRQTYVVIDALDELDPQERRVLLDALSVLTSGQSRYGGLIKLLVTSRTGTKPDIKRVFPTAVHMSLEAYGAQAELAAYTKAVVEERLQSGDLYVTDTTLVDEIVTALGNGAQGMFLWVSLGIEDICSQASDEEIRIALQNLPKTLAETFSRALLRVVARDKALVCQRAFVWILAAKRPLLLAELREAIPLQLGQQGSSPGKAINAIDRLTSWCENLIEADEETEEFRLIHHTVRTYLLDGSQAATRDSRTSRFHVKIEDLDNMIGNLCVTYLNFNDFKTTVSKTSTMELARLPHPRDLMRAIGNDILPWGGVATRLLNNLVSRHADSDSCDGRRITAAPPTISATFGRADLDSLKSLEASPPLIRYASTFWLEHTYSLRRSKHTYEYWKQMVDGSHALAKTPWTNGEFLTGHEKVLSWAQEHRHWALIRKLL</sequence>
<reference evidence="6" key="2">
    <citation type="submission" date="2023-06" db="EMBL/GenBank/DDBJ databases">
        <authorList>
            <consortium name="Lawrence Berkeley National Laboratory"/>
            <person name="Haridas S."/>
            <person name="Hensen N."/>
            <person name="Bonometti L."/>
            <person name="Westerberg I."/>
            <person name="Brannstrom I.O."/>
            <person name="Guillou S."/>
            <person name="Cros-Aarteil S."/>
            <person name="Calhoun S."/>
            <person name="Kuo A."/>
            <person name="Mondo S."/>
            <person name="Pangilinan J."/>
            <person name="Riley R."/>
            <person name="Labutti K."/>
            <person name="Andreopoulos B."/>
            <person name="Lipzen A."/>
            <person name="Chen C."/>
            <person name="Yanf M."/>
            <person name="Daum C."/>
            <person name="Ng V."/>
            <person name="Clum A."/>
            <person name="Steindorff A."/>
            <person name="Ohm R."/>
            <person name="Martin F."/>
            <person name="Silar P."/>
            <person name="Natvig D."/>
            <person name="Lalanne C."/>
            <person name="Gautier V."/>
            <person name="Ament-Velasquez S.L."/>
            <person name="Kruys A."/>
            <person name="Hutchinson M.I."/>
            <person name="Powell A.J."/>
            <person name="Barry K."/>
            <person name="Miller A.N."/>
            <person name="Grigoriev I.V."/>
            <person name="Debuchy R."/>
            <person name="Gladieux P."/>
            <person name="Thoren M.H."/>
            <person name="Johannesson H."/>
        </authorList>
    </citation>
    <scope>NUCLEOTIDE SEQUENCE</scope>
    <source>
        <strain evidence="6">CBS 118394</strain>
    </source>
</reference>
<evidence type="ECO:0008006" key="8">
    <source>
        <dbReference type="Google" id="ProtNLM"/>
    </source>
</evidence>
<feature type="domain" description="Nephrocystin 3-like N-terminal" evidence="5">
    <location>
        <begin position="287"/>
        <end position="456"/>
    </location>
</feature>
<protein>
    <recommendedName>
        <fullName evidence="8">NACHT domain-containing protein</fullName>
    </recommendedName>
</protein>
<feature type="domain" description="GPI inositol-deacylase winged helix" evidence="3">
    <location>
        <begin position="573"/>
        <end position="652"/>
    </location>
</feature>
<organism evidence="6 7">
    <name type="scientific">Apodospora peruviana</name>
    <dbReference type="NCBI Taxonomy" id="516989"/>
    <lineage>
        <taxon>Eukaryota</taxon>
        <taxon>Fungi</taxon>
        <taxon>Dikarya</taxon>
        <taxon>Ascomycota</taxon>
        <taxon>Pezizomycotina</taxon>
        <taxon>Sordariomycetes</taxon>
        <taxon>Sordariomycetidae</taxon>
        <taxon>Sordariales</taxon>
        <taxon>Lasiosphaeriaceae</taxon>
        <taxon>Apodospora</taxon>
    </lineage>
</organism>